<dbReference type="GeneID" id="108049713"/>
<feature type="region of interest" description="Disordered" evidence="1">
    <location>
        <begin position="173"/>
        <end position="199"/>
    </location>
</feature>
<reference evidence="4" key="2">
    <citation type="submission" date="2025-04" db="UniProtKB">
        <authorList>
            <consortium name="RefSeq"/>
        </authorList>
    </citation>
    <scope>IDENTIFICATION</scope>
</reference>
<name>A0A6P4F889_DRORH</name>
<dbReference type="OrthoDB" id="7856286at2759"/>
<organism evidence="4">
    <name type="scientific">Drosophila rhopaloa</name>
    <name type="common">Fruit fly</name>
    <dbReference type="NCBI Taxonomy" id="1041015"/>
    <lineage>
        <taxon>Eukaryota</taxon>
        <taxon>Metazoa</taxon>
        <taxon>Ecdysozoa</taxon>
        <taxon>Arthropoda</taxon>
        <taxon>Hexapoda</taxon>
        <taxon>Insecta</taxon>
        <taxon>Pterygota</taxon>
        <taxon>Neoptera</taxon>
        <taxon>Endopterygota</taxon>
        <taxon>Diptera</taxon>
        <taxon>Brachycera</taxon>
        <taxon>Muscomorpha</taxon>
        <taxon>Ephydroidea</taxon>
        <taxon>Drosophilidae</taxon>
        <taxon>Drosophila</taxon>
        <taxon>Sophophora</taxon>
    </lineage>
</organism>
<evidence type="ECO:0000256" key="1">
    <source>
        <dbReference type="SAM" id="MobiDB-lite"/>
    </source>
</evidence>
<keyword evidence="3" id="KW-1185">Reference proteome</keyword>
<evidence type="ECO:0000313" key="3">
    <source>
        <dbReference type="Proteomes" id="UP001652680"/>
    </source>
</evidence>
<dbReference type="Proteomes" id="UP001652680">
    <property type="component" value="Unassembled WGS sequence"/>
</dbReference>
<accession>A0A6P4F889</accession>
<gene>
    <name evidence="4" type="primary">LOC108049713</name>
    <name evidence="2" type="synonym">108049713</name>
</gene>
<sequence length="315" mass="35154">MYSSESINVLCGVGVPRPNFQRLITYVEPGGWRGWLEEHREMQVWRRRKRSSVSASSISETRLHCPEAFLRVTIVEVHPQTGRPMTRCLTYHRSLWPRHLSPHASLGRRPKLMNMRPVWPPPEERAFAKLELIWQRPGIDGGLAPRRVPARMNVSGAEPENRTVHPIRVHHKALQTEEEPRKVVHDKATCVGSSSRSMISSRIAREKSQMLKEQQEMVSVAKKVQVEKLKGRDRCNGKGSSGSDGGHSIASMDAVAQTAAAADAVTPDPSLASSLTTDSQGIDELSTAAGLTAAFAWRHEVFQQLAWRSRSLSLP</sequence>
<reference evidence="2" key="3">
    <citation type="submission" date="2025-05" db="UniProtKB">
        <authorList>
            <consortium name="EnsemblMetazoa"/>
        </authorList>
    </citation>
    <scope>IDENTIFICATION</scope>
</reference>
<feature type="compositionally biased region" description="Basic and acidic residues" evidence="1">
    <location>
        <begin position="174"/>
        <end position="188"/>
    </location>
</feature>
<proteinExistence type="predicted"/>
<evidence type="ECO:0000313" key="4">
    <source>
        <dbReference type="RefSeq" id="XP_016986487.1"/>
    </source>
</evidence>
<dbReference type="AlphaFoldDB" id="A0A6P4F889"/>
<dbReference type="RefSeq" id="XP_016986487.1">
    <property type="nucleotide sequence ID" value="XM_017130998.1"/>
</dbReference>
<protein>
    <submittedName>
        <fullName evidence="4">Uncharacterized protein LOC108049713</fullName>
    </submittedName>
</protein>
<reference evidence="3" key="1">
    <citation type="journal article" date="2021" name="Elife">
        <title>Highly contiguous assemblies of 101 drosophilid genomes.</title>
        <authorList>
            <person name="Kim B.Y."/>
            <person name="Wang J.R."/>
            <person name="Miller D.E."/>
            <person name="Barmina O."/>
            <person name="Delaney E."/>
            <person name="Thompson A."/>
            <person name="Comeault A.A."/>
            <person name="Peede D."/>
            <person name="D'Agostino E.R."/>
            <person name="Pelaez J."/>
            <person name="Aguilar J.M."/>
            <person name="Haji D."/>
            <person name="Matsunaga T."/>
            <person name="Armstrong E.E."/>
            <person name="Zych M."/>
            <person name="Ogawa Y."/>
            <person name="Stamenkovic-Radak M."/>
            <person name="Jelic M."/>
            <person name="Veselinovic M.S."/>
            <person name="Tanaskovic M."/>
            <person name="Eric P."/>
            <person name="Gao J.J."/>
            <person name="Katoh T.K."/>
            <person name="Toda M.J."/>
            <person name="Watabe H."/>
            <person name="Watada M."/>
            <person name="Davis J.S."/>
            <person name="Moyle L.C."/>
            <person name="Manoli G."/>
            <person name="Bertolini E."/>
            <person name="Kostal V."/>
            <person name="Hawley R.S."/>
            <person name="Takahashi A."/>
            <person name="Jones C.D."/>
            <person name="Price D.K."/>
            <person name="Whiteman N."/>
            <person name="Kopp A."/>
            <person name="Matute D.R."/>
            <person name="Petrov D.A."/>
        </authorList>
    </citation>
    <scope>NUCLEOTIDE SEQUENCE [LARGE SCALE GENOMIC DNA]</scope>
</reference>
<evidence type="ECO:0000313" key="2">
    <source>
        <dbReference type="EnsemblMetazoa" id="XP_016986487.1"/>
    </source>
</evidence>
<dbReference type="EnsemblMetazoa" id="XM_017130998.2">
    <property type="protein sequence ID" value="XP_016986487.1"/>
    <property type="gene ID" value="LOC108049713"/>
</dbReference>